<dbReference type="EMBL" id="LXJU01000066">
    <property type="protein sequence ID" value="OGE47087.1"/>
    <property type="molecule type" value="Genomic_DNA"/>
</dbReference>
<dbReference type="RefSeq" id="XP_022482553.1">
    <property type="nucleotide sequence ID" value="XM_022637589.1"/>
</dbReference>
<gene>
    <name evidence="2" type="ORF">PENARI_c066G05691</name>
</gene>
<keyword evidence="3" id="KW-1185">Reference proteome</keyword>
<dbReference type="OrthoDB" id="4142200at2759"/>
<evidence type="ECO:0000313" key="3">
    <source>
        <dbReference type="Proteomes" id="UP000177622"/>
    </source>
</evidence>
<protein>
    <submittedName>
        <fullName evidence="2">Uncharacterized protein</fullName>
    </submittedName>
</protein>
<reference evidence="2 3" key="1">
    <citation type="journal article" date="2016" name="Sci. Rep.">
        <title>Penicillium arizonense, a new, genome sequenced fungal species, reveals a high chemical diversity in secreted metabolites.</title>
        <authorList>
            <person name="Grijseels S."/>
            <person name="Nielsen J.C."/>
            <person name="Randelovic M."/>
            <person name="Nielsen J."/>
            <person name="Nielsen K.F."/>
            <person name="Workman M."/>
            <person name="Frisvad J.C."/>
        </authorList>
    </citation>
    <scope>NUCLEOTIDE SEQUENCE [LARGE SCALE GENOMIC DNA]</scope>
    <source>
        <strain evidence="2 3">CBS 141311</strain>
    </source>
</reference>
<feature type="non-terminal residue" evidence="2">
    <location>
        <position position="1"/>
    </location>
</feature>
<name>A0A1F5L218_PENAI</name>
<evidence type="ECO:0000313" key="2">
    <source>
        <dbReference type="EMBL" id="OGE47087.1"/>
    </source>
</evidence>
<organism evidence="2 3">
    <name type="scientific">Penicillium arizonense</name>
    <dbReference type="NCBI Taxonomy" id="1835702"/>
    <lineage>
        <taxon>Eukaryota</taxon>
        <taxon>Fungi</taxon>
        <taxon>Dikarya</taxon>
        <taxon>Ascomycota</taxon>
        <taxon>Pezizomycotina</taxon>
        <taxon>Eurotiomycetes</taxon>
        <taxon>Eurotiomycetidae</taxon>
        <taxon>Eurotiales</taxon>
        <taxon>Aspergillaceae</taxon>
        <taxon>Penicillium</taxon>
    </lineage>
</organism>
<feature type="region of interest" description="Disordered" evidence="1">
    <location>
        <begin position="21"/>
        <end position="40"/>
    </location>
</feature>
<dbReference type="Proteomes" id="UP000177622">
    <property type="component" value="Unassembled WGS sequence"/>
</dbReference>
<dbReference type="GeneID" id="34582323"/>
<comment type="caution">
    <text evidence="2">The sequence shown here is derived from an EMBL/GenBank/DDBJ whole genome shotgun (WGS) entry which is preliminary data.</text>
</comment>
<evidence type="ECO:0000256" key="1">
    <source>
        <dbReference type="SAM" id="MobiDB-lite"/>
    </source>
</evidence>
<sequence>TDVKPWHTHKIEDVFGEEIERHKDVSAKNEGGGASHEEVV</sequence>
<proteinExistence type="predicted"/>
<dbReference type="AlphaFoldDB" id="A0A1F5L218"/>
<accession>A0A1F5L218</accession>